<evidence type="ECO:0000313" key="3">
    <source>
        <dbReference type="Proteomes" id="UP001176521"/>
    </source>
</evidence>
<feature type="compositionally biased region" description="Basic and acidic residues" evidence="1">
    <location>
        <begin position="341"/>
        <end position="360"/>
    </location>
</feature>
<name>A0AAN6G9T4_9BASI</name>
<dbReference type="EMBL" id="JAPDMQ010000638">
    <property type="protein sequence ID" value="KAK0521803.1"/>
    <property type="molecule type" value="Genomic_DNA"/>
</dbReference>
<dbReference type="AlphaFoldDB" id="A0AAN6G9T4"/>
<evidence type="ECO:0000256" key="1">
    <source>
        <dbReference type="SAM" id="MobiDB-lite"/>
    </source>
</evidence>
<accession>A0AAN6G9T4</accession>
<comment type="caution">
    <text evidence="2">The sequence shown here is derived from an EMBL/GenBank/DDBJ whole genome shotgun (WGS) entry which is preliminary data.</text>
</comment>
<reference evidence="2" key="1">
    <citation type="journal article" date="2023" name="PhytoFront">
        <title>Draft Genome Resources of Seven Strains of Tilletia horrida, Causal Agent of Kernel Smut of Rice.</title>
        <authorList>
            <person name="Khanal S."/>
            <person name="Antony Babu S."/>
            <person name="Zhou X.G."/>
        </authorList>
    </citation>
    <scope>NUCLEOTIDE SEQUENCE</scope>
    <source>
        <strain evidence="2">TX3</strain>
    </source>
</reference>
<keyword evidence="3" id="KW-1185">Reference proteome</keyword>
<evidence type="ECO:0000313" key="2">
    <source>
        <dbReference type="EMBL" id="KAK0521803.1"/>
    </source>
</evidence>
<proteinExistence type="predicted"/>
<dbReference type="Proteomes" id="UP001176521">
    <property type="component" value="Unassembled WGS sequence"/>
</dbReference>
<feature type="region of interest" description="Disordered" evidence="1">
    <location>
        <begin position="339"/>
        <end position="373"/>
    </location>
</feature>
<gene>
    <name evidence="2" type="ORF">OC842_006664</name>
</gene>
<organism evidence="2 3">
    <name type="scientific">Tilletia horrida</name>
    <dbReference type="NCBI Taxonomy" id="155126"/>
    <lineage>
        <taxon>Eukaryota</taxon>
        <taxon>Fungi</taxon>
        <taxon>Dikarya</taxon>
        <taxon>Basidiomycota</taxon>
        <taxon>Ustilaginomycotina</taxon>
        <taxon>Exobasidiomycetes</taxon>
        <taxon>Tilletiales</taxon>
        <taxon>Tilletiaceae</taxon>
        <taxon>Tilletia</taxon>
    </lineage>
</organism>
<sequence length="411" mass="46763">MRPILLALLVESNVKFLRLWNNVAHYHAHFDDMRTPGSPFRKSHTAEYAADTWTDLGALFDRLPGEEGHSSLLELSFGQFELHQLYQHIRPCPRLLARVASIRIISDFGPSRRQGMDEDAIEIQLHHYAVHLAGDLEDILPSLLLPPWAHSTELSVMPATRPRLWQRVPEQLRELTITAERCTDEDGASLAQLLESRWPALQRITLDVERFLVGHATHHRAGDALQSPLVGTAQREHFLTHIMLSIGEEFEPTWTETAIPQPRSCNIELDVLLDEEVGVFAERFEHVEALHVSQKADHLGLARHPNIVKNLRKTRGDMSVINDSLNDGVPLRHIACQASELGEHEGSKQREQGGDEETTRSRSQHRLQRQPASFRPLFHRRTGAWEDMHDLTTAFTLCDHLGDDGPRLKFV</sequence>
<protein>
    <submittedName>
        <fullName evidence="2">Uncharacterized protein</fullName>
    </submittedName>
</protein>